<organism evidence="2 3">
    <name type="scientific">Candidatus Dojkabacteria bacterium</name>
    <dbReference type="NCBI Taxonomy" id="2099670"/>
    <lineage>
        <taxon>Bacteria</taxon>
        <taxon>Candidatus Dojkabacteria</taxon>
    </lineage>
</organism>
<proteinExistence type="predicted"/>
<dbReference type="InterPro" id="IPR043993">
    <property type="entry name" value="T4SS_pilin"/>
</dbReference>
<dbReference type="AlphaFoldDB" id="A0A847ESZ1"/>
<comment type="caution">
    <text evidence="2">The sequence shown here is derived from an EMBL/GenBank/DDBJ whole genome shotgun (WGS) entry which is preliminary data.</text>
</comment>
<protein>
    <submittedName>
        <fullName evidence="2">Uncharacterized protein</fullName>
    </submittedName>
</protein>
<dbReference type="Pfam" id="PF18895">
    <property type="entry name" value="T4SS_pilin"/>
    <property type="match status" value="1"/>
</dbReference>
<keyword evidence="1" id="KW-1133">Transmembrane helix</keyword>
<keyword evidence="1" id="KW-0812">Transmembrane</keyword>
<evidence type="ECO:0000256" key="1">
    <source>
        <dbReference type="SAM" id="Phobius"/>
    </source>
</evidence>
<evidence type="ECO:0000313" key="3">
    <source>
        <dbReference type="Proteomes" id="UP000554004"/>
    </source>
</evidence>
<feature type="transmembrane region" description="Helical" evidence="1">
    <location>
        <begin position="35"/>
        <end position="60"/>
    </location>
</feature>
<keyword evidence="1" id="KW-0472">Membrane</keyword>
<name>A0A847ESZ1_9BACT</name>
<evidence type="ECO:0000313" key="2">
    <source>
        <dbReference type="EMBL" id="NLE30929.1"/>
    </source>
</evidence>
<reference evidence="2 3" key="1">
    <citation type="journal article" date="2020" name="Biotechnol. Biofuels">
        <title>New insights from the biogas microbiome by comprehensive genome-resolved metagenomics of nearly 1600 species originating from multiple anaerobic digesters.</title>
        <authorList>
            <person name="Campanaro S."/>
            <person name="Treu L."/>
            <person name="Rodriguez-R L.M."/>
            <person name="Kovalovszki A."/>
            <person name="Ziels R.M."/>
            <person name="Maus I."/>
            <person name="Zhu X."/>
            <person name="Kougias P.G."/>
            <person name="Basile A."/>
            <person name="Luo G."/>
            <person name="Schluter A."/>
            <person name="Konstantinidis K.T."/>
            <person name="Angelidaki I."/>
        </authorList>
    </citation>
    <scope>NUCLEOTIDE SEQUENCE [LARGE SCALE GENOMIC DNA]</scope>
    <source>
        <strain evidence="2">AS06rmzACSIP_421</strain>
    </source>
</reference>
<feature type="transmembrane region" description="Helical" evidence="1">
    <location>
        <begin position="81"/>
        <end position="103"/>
    </location>
</feature>
<dbReference type="EMBL" id="JAAZAL010000051">
    <property type="protein sequence ID" value="NLE30929.1"/>
    <property type="molecule type" value="Genomic_DNA"/>
</dbReference>
<sequence>MSNSILVRILQFTSERVYAQPAIDLPDDPPEFIDMIKGIVFIVSKIGPAIGLFGFGMIIYGGYLWIVSGGEPQKKQKAQATLTWSIIGVGFFYLIRMFLSWVLDWFVQ</sequence>
<gene>
    <name evidence="2" type="ORF">GX618_01475</name>
</gene>
<accession>A0A847ESZ1</accession>
<dbReference type="Proteomes" id="UP000554004">
    <property type="component" value="Unassembled WGS sequence"/>
</dbReference>